<sequence>MNSKMDCRPWSRESKKKWQDSTIDRLKASKTVWPIPQIEQVFLPDFKIRSQINEYSFKSLELICNGVFGKVYKVKKLNSCGDLYAMKVLEKSLIVYENGVQQVKNEVQIQSLCGHHPFIVNCPFFWQNRNQLFIVSEYVGGGELLKLLQKYGPLPEELCRIYFAELVVIIDFLHNAGVIYRDIKPENILLDDNGHLQLIDFGLSKWLPQGCRTSTICGTTQYMAPEVLESEPYYSHAVDWWSAGVLLFQMFTNQYPPKSHDEINNMLENVSKGATDMVLKLMETNQQNRLKSFYQIKVQPFFHNFNFSDITLKKHKPNDLLKKLLEDSTQNNQALSHFEEFDE</sequence>
<dbReference type="InterPro" id="IPR011009">
    <property type="entry name" value="Kinase-like_dom_sf"/>
</dbReference>
<dbReference type="GO" id="GO:0005524">
    <property type="term" value="F:ATP binding"/>
    <property type="evidence" value="ECO:0007669"/>
    <property type="project" value="UniProtKB-KW"/>
</dbReference>
<evidence type="ECO:0000256" key="1">
    <source>
        <dbReference type="ARBA" id="ARBA00022527"/>
    </source>
</evidence>
<name>A0A2S2NTK9_SCHGA</name>
<dbReference type="PANTHER" id="PTHR24355">
    <property type="entry name" value="G PROTEIN-COUPLED RECEPTOR KINASE/RIBOSOMAL PROTEIN S6 KINASE"/>
    <property type="match status" value="1"/>
</dbReference>
<accession>A0A2S2NTK9</accession>
<dbReference type="InterPro" id="IPR008271">
    <property type="entry name" value="Ser/Thr_kinase_AS"/>
</dbReference>
<dbReference type="SUPFAM" id="SSF56112">
    <property type="entry name" value="Protein kinase-like (PK-like)"/>
    <property type="match status" value="1"/>
</dbReference>
<dbReference type="InterPro" id="IPR045270">
    <property type="entry name" value="STKc_AGC"/>
</dbReference>
<dbReference type="PROSITE" id="PS50011">
    <property type="entry name" value="PROTEIN_KINASE_DOM"/>
    <property type="match status" value="1"/>
</dbReference>
<dbReference type="Pfam" id="PF00069">
    <property type="entry name" value="Pkinase"/>
    <property type="match status" value="1"/>
</dbReference>
<organism evidence="7">
    <name type="scientific">Schizaphis graminum</name>
    <name type="common">Green bug aphid</name>
    <dbReference type="NCBI Taxonomy" id="13262"/>
    <lineage>
        <taxon>Eukaryota</taxon>
        <taxon>Metazoa</taxon>
        <taxon>Ecdysozoa</taxon>
        <taxon>Arthropoda</taxon>
        <taxon>Hexapoda</taxon>
        <taxon>Insecta</taxon>
        <taxon>Pterygota</taxon>
        <taxon>Neoptera</taxon>
        <taxon>Paraneoptera</taxon>
        <taxon>Hemiptera</taxon>
        <taxon>Sternorrhyncha</taxon>
        <taxon>Aphidomorpha</taxon>
        <taxon>Aphidoidea</taxon>
        <taxon>Aphididae</taxon>
        <taxon>Aphidini</taxon>
        <taxon>Schizaphis</taxon>
    </lineage>
</organism>
<dbReference type="GO" id="GO:0004674">
    <property type="term" value="F:protein serine/threonine kinase activity"/>
    <property type="evidence" value="ECO:0007669"/>
    <property type="project" value="UniProtKB-KW"/>
</dbReference>
<protein>
    <submittedName>
        <fullName evidence="7">Putative serine/threonine-protein kinase F31E3.2</fullName>
    </submittedName>
</protein>
<keyword evidence="3" id="KW-0547">Nucleotide-binding</keyword>
<reference evidence="7" key="1">
    <citation type="submission" date="2018-04" db="EMBL/GenBank/DDBJ databases">
        <title>Transcriptome of Schizaphis graminum biotype I.</title>
        <authorList>
            <person name="Scully E.D."/>
            <person name="Geib S.M."/>
            <person name="Palmer N.A."/>
            <person name="Koch K."/>
            <person name="Bradshaw J."/>
            <person name="Heng-Moss T."/>
            <person name="Sarath G."/>
        </authorList>
    </citation>
    <scope>NUCLEOTIDE SEQUENCE</scope>
</reference>
<dbReference type="InterPro" id="IPR000719">
    <property type="entry name" value="Prot_kinase_dom"/>
</dbReference>
<dbReference type="PANTHER" id="PTHR24355:SF1">
    <property type="entry name" value="RIBOSOMAL PROTEIN S6 KINASE-RELATED PROTEIN"/>
    <property type="match status" value="1"/>
</dbReference>
<evidence type="ECO:0000256" key="3">
    <source>
        <dbReference type="ARBA" id="ARBA00022741"/>
    </source>
</evidence>
<evidence type="ECO:0000256" key="4">
    <source>
        <dbReference type="ARBA" id="ARBA00022777"/>
    </source>
</evidence>
<dbReference type="AlphaFoldDB" id="A0A2S2NTK9"/>
<evidence type="ECO:0000256" key="5">
    <source>
        <dbReference type="ARBA" id="ARBA00022840"/>
    </source>
</evidence>
<dbReference type="SMART" id="SM00220">
    <property type="entry name" value="S_TKc"/>
    <property type="match status" value="1"/>
</dbReference>
<keyword evidence="5" id="KW-0067">ATP-binding</keyword>
<dbReference type="EMBL" id="GGMR01007467">
    <property type="protein sequence ID" value="MBY20086.1"/>
    <property type="molecule type" value="Transcribed_RNA"/>
</dbReference>
<dbReference type="Gene3D" id="1.10.510.10">
    <property type="entry name" value="Transferase(Phosphotransferase) domain 1"/>
    <property type="match status" value="1"/>
</dbReference>
<keyword evidence="1" id="KW-0723">Serine/threonine-protein kinase</keyword>
<dbReference type="Gene3D" id="3.30.200.20">
    <property type="entry name" value="Phosphorylase Kinase, domain 1"/>
    <property type="match status" value="1"/>
</dbReference>
<keyword evidence="4 7" id="KW-0418">Kinase</keyword>
<feature type="domain" description="Protein kinase" evidence="6">
    <location>
        <begin position="57"/>
        <end position="302"/>
    </location>
</feature>
<dbReference type="CDD" id="cd05123">
    <property type="entry name" value="STKc_AGC"/>
    <property type="match status" value="1"/>
</dbReference>
<evidence type="ECO:0000313" key="7">
    <source>
        <dbReference type="EMBL" id="MBY20086.1"/>
    </source>
</evidence>
<keyword evidence="2" id="KW-0808">Transferase</keyword>
<evidence type="ECO:0000259" key="6">
    <source>
        <dbReference type="PROSITE" id="PS50011"/>
    </source>
</evidence>
<gene>
    <name evidence="7" type="primary">F31E3.2_1</name>
    <name evidence="7" type="ORF">g.114556</name>
</gene>
<proteinExistence type="predicted"/>
<evidence type="ECO:0000256" key="2">
    <source>
        <dbReference type="ARBA" id="ARBA00022679"/>
    </source>
</evidence>
<dbReference type="PROSITE" id="PS00108">
    <property type="entry name" value="PROTEIN_KINASE_ST"/>
    <property type="match status" value="1"/>
</dbReference>